<evidence type="ECO:0000313" key="4">
    <source>
        <dbReference type="Proteomes" id="UP000785679"/>
    </source>
</evidence>
<reference evidence="3" key="1">
    <citation type="submission" date="2019-06" db="EMBL/GenBank/DDBJ databases">
        <authorList>
            <person name="Zheng W."/>
        </authorList>
    </citation>
    <scope>NUCLEOTIDE SEQUENCE</scope>
    <source>
        <strain evidence="3">QDHG01</strain>
    </source>
</reference>
<keyword evidence="2" id="KW-0472">Membrane</keyword>
<dbReference type="Pfam" id="PF20479">
    <property type="entry name" value="TMEM128"/>
    <property type="match status" value="1"/>
</dbReference>
<feature type="transmembrane region" description="Helical" evidence="2">
    <location>
        <begin position="103"/>
        <end position="126"/>
    </location>
</feature>
<evidence type="ECO:0000256" key="2">
    <source>
        <dbReference type="SAM" id="Phobius"/>
    </source>
</evidence>
<feature type="transmembrane region" description="Helical" evidence="2">
    <location>
        <begin position="146"/>
        <end position="166"/>
    </location>
</feature>
<dbReference type="EMBL" id="RRYP01014531">
    <property type="protein sequence ID" value="TNV75926.1"/>
    <property type="molecule type" value="Genomic_DNA"/>
</dbReference>
<dbReference type="OrthoDB" id="58903at2759"/>
<feature type="transmembrane region" description="Helical" evidence="2">
    <location>
        <begin position="196"/>
        <end position="215"/>
    </location>
</feature>
<accession>A0A8J8NK27</accession>
<keyword evidence="2" id="KW-1133">Transmembrane helix</keyword>
<dbReference type="PANTHER" id="PTHR31134:SF1">
    <property type="entry name" value="TRANSMEMBRANE PROTEIN 128"/>
    <property type="match status" value="1"/>
</dbReference>
<gene>
    <name evidence="3" type="ORF">FGO68_gene2382</name>
</gene>
<dbReference type="PANTHER" id="PTHR31134">
    <property type="entry name" value="TRANSMEMBRANE PROTEIN 128"/>
    <property type="match status" value="1"/>
</dbReference>
<dbReference type="InterPro" id="IPR033579">
    <property type="entry name" value="TMEM128"/>
</dbReference>
<feature type="transmembrane region" description="Helical" evidence="2">
    <location>
        <begin position="171"/>
        <end position="190"/>
    </location>
</feature>
<protein>
    <recommendedName>
        <fullName evidence="5">Transmembrane protein</fullName>
    </recommendedName>
</protein>
<evidence type="ECO:0008006" key="5">
    <source>
        <dbReference type="Google" id="ProtNLM"/>
    </source>
</evidence>
<keyword evidence="4" id="KW-1185">Reference proteome</keyword>
<feature type="compositionally biased region" description="Basic and acidic residues" evidence="1">
    <location>
        <begin position="16"/>
        <end position="25"/>
    </location>
</feature>
<organism evidence="3 4">
    <name type="scientific">Halteria grandinella</name>
    <dbReference type="NCBI Taxonomy" id="5974"/>
    <lineage>
        <taxon>Eukaryota</taxon>
        <taxon>Sar</taxon>
        <taxon>Alveolata</taxon>
        <taxon>Ciliophora</taxon>
        <taxon>Intramacronucleata</taxon>
        <taxon>Spirotrichea</taxon>
        <taxon>Stichotrichia</taxon>
        <taxon>Sporadotrichida</taxon>
        <taxon>Halteriidae</taxon>
        <taxon>Halteria</taxon>
    </lineage>
</organism>
<dbReference type="Proteomes" id="UP000785679">
    <property type="component" value="Unassembled WGS sequence"/>
</dbReference>
<dbReference type="AlphaFoldDB" id="A0A8J8NK27"/>
<sequence>MSSSDTTTVTKRKVGQKSEYDKLESSDEVNITTSGGADEPELELTDRQIEALKREARKRKWVRRLNFVNDRGQALCWLLFAAFIVYKTNFFRELWENPHRVMFFFDLSLIGFGINISVMLYMTVYLPLVRGVPGESLDLEKECPQLIPVITICGIVSFFCMIFALWPIWGFLTPIIMFILFMGATMSMIFLPPGMLGTLVFWSIIIFLATASHLIPHEAVDGDHQVVHSAN</sequence>
<comment type="caution">
    <text evidence="3">The sequence shown here is derived from an EMBL/GenBank/DDBJ whole genome shotgun (WGS) entry which is preliminary data.</text>
</comment>
<evidence type="ECO:0000313" key="3">
    <source>
        <dbReference type="EMBL" id="TNV75926.1"/>
    </source>
</evidence>
<feature type="region of interest" description="Disordered" evidence="1">
    <location>
        <begin position="1"/>
        <end position="39"/>
    </location>
</feature>
<proteinExistence type="predicted"/>
<keyword evidence="2" id="KW-0812">Transmembrane</keyword>
<evidence type="ECO:0000256" key="1">
    <source>
        <dbReference type="SAM" id="MobiDB-lite"/>
    </source>
</evidence>
<name>A0A8J8NK27_HALGN</name>